<gene>
    <name evidence="1" type="primary">gb08441</name>
    <name evidence="1" type="ORF">PR202_gb08441</name>
</gene>
<dbReference type="AlphaFoldDB" id="A0AAV5EEL4"/>
<protein>
    <submittedName>
        <fullName evidence="1">Uncharacterized protein</fullName>
    </submittedName>
</protein>
<comment type="caution">
    <text evidence="1">The sequence shown here is derived from an EMBL/GenBank/DDBJ whole genome shotgun (WGS) entry which is preliminary data.</text>
</comment>
<accession>A0AAV5EEL4</accession>
<organism evidence="1 2">
    <name type="scientific">Eleusine coracana subsp. coracana</name>
    <dbReference type="NCBI Taxonomy" id="191504"/>
    <lineage>
        <taxon>Eukaryota</taxon>
        <taxon>Viridiplantae</taxon>
        <taxon>Streptophyta</taxon>
        <taxon>Embryophyta</taxon>
        <taxon>Tracheophyta</taxon>
        <taxon>Spermatophyta</taxon>
        <taxon>Magnoliopsida</taxon>
        <taxon>Liliopsida</taxon>
        <taxon>Poales</taxon>
        <taxon>Poaceae</taxon>
        <taxon>PACMAD clade</taxon>
        <taxon>Chloridoideae</taxon>
        <taxon>Cynodonteae</taxon>
        <taxon>Eleusininae</taxon>
        <taxon>Eleusine</taxon>
    </lineage>
</organism>
<proteinExistence type="predicted"/>
<dbReference type="EMBL" id="BQKI01000075">
    <property type="protein sequence ID" value="GJN20996.1"/>
    <property type="molecule type" value="Genomic_DNA"/>
</dbReference>
<name>A0AAV5EEL4_ELECO</name>
<reference evidence="1" key="1">
    <citation type="journal article" date="2018" name="DNA Res.">
        <title>Multiple hybrid de novo genome assembly of finger millet, an orphan allotetraploid crop.</title>
        <authorList>
            <person name="Hatakeyama M."/>
            <person name="Aluri S."/>
            <person name="Balachadran M.T."/>
            <person name="Sivarajan S.R."/>
            <person name="Patrignani A."/>
            <person name="Gruter S."/>
            <person name="Poveda L."/>
            <person name="Shimizu-Inatsugi R."/>
            <person name="Baeten J."/>
            <person name="Francoijs K.J."/>
            <person name="Nataraja K.N."/>
            <person name="Reddy Y.A.N."/>
            <person name="Phadnis S."/>
            <person name="Ravikumar R.L."/>
            <person name="Schlapbach R."/>
            <person name="Sreeman S.M."/>
            <person name="Shimizu K.K."/>
        </authorList>
    </citation>
    <scope>NUCLEOTIDE SEQUENCE</scope>
</reference>
<reference evidence="1" key="2">
    <citation type="submission" date="2021-12" db="EMBL/GenBank/DDBJ databases">
        <title>Resequencing data analysis of finger millet.</title>
        <authorList>
            <person name="Hatakeyama M."/>
            <person name="Aluri S."/>
            <person name="Balachadran M.T."/>
            <person name="Sivarajan S.R."/>
            <person name="Poveda L."/>
            <person name="Shimizu-Inatsugi R."/>
            <person name="Schlapbach R."/>
            <person name="Sreeman S.M."/>
            <person name="Shimizu K.K."/>
        </authorList>
    </citation>
    <scope>NUCLEOTIDE SEQUENCE</scope>
</reference>
<evidence type="ECO:0000313" key="2">
    <source>
        <dbReference type="Proteomes" id="UP001054889"/>
    </source>
</evidence>
<evidence type="ECO:0000313" key="1">
    <source>
        <dbReference type="EMBL" id="GJN20996.1"/>
    </source>
</evidence>
<keyword evidence="2" id="KW-1185">Reference proteome</keyword>
<sequence length="114" mass="13287">MEQGTKVARVEMEKKVGEEDWQSFAKRMTERQVDFYKSVVEEDCKKLFIPEELLHYHPRGIEAAKALNEFMREEVKDFKAHAAQRLEEYKEKGFLEGIPPTGPSDVIKRLISGE</sequence>
<dbReference type="Proteomes" id="UP001054889">
    <property type="component" value="Unassembled WGS sequence"/>
</dbReference>